<feature type="domain" description="FAD-dependent urate hydroxylase HpyO/Asp monooxygenase CreE-like FAD/NAD(P)-binding" evidence="1">
    <location>
        <begin position="4"/>
        <end position="149"/>
    </location>
</feature>
<protein>
    <submittedName>
        <fullName evidence="2">Uncharacterized NAD(P)/FAD-binding protein YdhS</fullName>
    </submittedName>
</protein>
<evidence type="ECO:0000313" key="2">
    <source>
        <dbReference type="EMBL" id="SMH29226.1"/>
    </source>
</evidence>
<gene>
    <name evidence="2" type="ORF">SAMN04488700_1039</name>
</gene>
<accession>A0A1X7MWH7</accession>
<dbReference type="InterPro" id="IPR036188">
    <property type="entry name" value="FAD/NAD-bd_sf"/>
</dbReference>
<dbReference type="InterPro" id="IPR052189">
    <property type="entry name" value="L-asp_N-monooxygenase_NS-form"/>
</dbReference>
<evidence type="ECO:0000313" key="3">
    <source>
        <dbReference type="Proteomes" id="UP000193435"/>
    </source>
</evidence>
<dbReference type="PANTHER" id="PTHR40254">
    <property type="entry name" value="BLR0577 PROTEIN"/>
    <property type="match status" value="1"/>
</dbReference>
<dbReference type="PANTHER" id="PTHR40254:SF1">
    <property type="entry name" value="BLR0577 PROTEIN"/>
    <property type="match status" value="1"/>
</dbReference>
<evidence type="ECO:0000259" key="1">
    <source>
        <dbReference type="Pfam" id="PF13454"/>
    </source>
</evidence>
<name>A0A1X7MWH7_9LACT</name>
<dbReference type="EMBL" id="FXBJ01000002">
    <property type="protein sequence ID" value="SMH29226.1"/>
    <property type="molecule type" value="Genomic_DNA"/>
</dbReference>
<proteinExistence type="predicted"/>
<dbReference type="STRING" id="1073423.SAMN04488700_1039"/>
<organism evidence="2 3">
    <name type="scientific">Carnobacterium iners</name>
    <dbReference type="NCBI Taxonomy" id="1073423"/>
    <lineage>
        <taxon>Bacteria</taxon>
        <taxon>Bacillati</taxon>
        <taxon>Bacillota</taxon>
        <taxon>Bacilli</taxon>
        <taxon>Lactobacillales</taxon>
        <taxon>Carnobacteriaceae</taxon>
        <taxon>Carnobacterium</taxon>
    </lineage>
</organism>
<dbReference type="SUPFAM" id="SSF51905">
    <property type="entry name" value="FAD/NAD(P)-binding domain"/>
    <property type="match status" value="1"/>
</dbReference>
<dbReference type="Proteomes" id="UP000193435">
    <property type="component" value="Unassembled WGS sequence"/>
</dbReference>
<sequence>MKIAIIGMGVAGIGALREWTREKENNPSIEITVFGDEDTFGTGAPYQKDNEKLVMNQAAGTITIIPENKNDFVEWLQSTKKETEPAVKHYPRELFGDYLKDRMSDWLFQSNAEIIKEEVESVKILANNQLQLTSSSTVKDFDAIHLCIGGLAYKDPYQLINHPNFIVNPFPVKKTMPLIPKGATVGVLGTGLTGIDIFRYAHYNRPDLTVSFFSPSGRFKSIRGQADAIDYRFFTIENIKRAKEKNNGFIPLEIYVEWFKKEAVYQELSLKDNWENNQLGSKETLKKELTDSKEIGAIQNLLHDMSPFLPDIWMALEETDKQRFFDLYYEKWDKLRSSFPVATAKELVAAWQANSIAVSDNLIDVIEEENSFKLVLKDQAPKYVDYIINAAGTEKKVSYQVDRMPLLRQLINERLLQPETFGGVQISLPDFSAVSQRHGILHTLKVHGELISGVQFGNNSVNMVSESARPAVKDILHHLKMSK</sequence>
<dbReference type="Pfam" id="PF13454">
    <property type="entry name" value="NAD_binding_9"/>
    <property type="match status" value="1"/>
</dbReference>
<dbReference type="AlphaFoldDB" id="A0A1X7MWH7"/>
<dbReference type="InterPro" id="IPR038732">
    <property type="entry name" value="HpyO/CreE_NAD-binding"/>
</dbReference>
<reference evidence="2 3" key="1">
    <citation type="submission" date="2017-04" db="EMBL/GenBank/DDBJ databases">
        <authorList>
            <person name="Afonso C.L."/>
            <person name="Miller P.J."/>
            <person name="Scott M.A."/>
            <person name="Spackman E."/>
            <person name="Goraichik I."/>
            <person name="Dimitrov K.M."/>
            <person name="Suarez D.L."/>
            <person name="Swayne D.E."/>
        </authorList>
    </citation>
    <scope>NUCLEOTIDE SEQUENCE [LARGE SCALE GENOMIC DNA]</scope>
    <source>
        <strain evidence="2 3">LMG26642</strain>
    </source>
</reference>
<dbReference type="Gene3D" id="3.50.50.60">
    <property type="entry name" value="FAD/NAD(P)-binding domain"/>
    <property type="match status" value="1"/>
</dbReference>
<dbReference type="RefSeq" id="WP_159446059.1">
    <property type="nucleotide sequence ID" value="NZ_FOAH01000001.1"/>
</dbReference>
<keyword evidence="3" id="KW-1185">Reference proteome</keyword>